<dbReference type="EMBL" id="CP050692">
    <property type="protein sequence ID" value="QIT47615.1"/>
    <property type="molecule type" value="Genomic_DNA"/>
</dbReference>
<sequence>MPRRQSTLLRNLFIASLIILAAMHPQAVGSMAQLGAGLVLAIVQGIATAAADNPGAAAIAGLGVYVTHQIRSHRPRTARPHRA</sequence>
<dbReference type="EMBL" id="LHQL01000014">
    <property type="protein sequence ID" value="OOQ47291.1"/>
    <property type="molecule type" value="Genomic_DNA"/>
</dbReference>
<protein>
    <submittedName>
        <fullName evidence="2">Uncharacterized protein</fullName>
    </submittedName>
</protein>
<proteinExistence type="predicted"/>
<reference evidence="2 4" key="2">
    <citation type="submission" date="2020-03" db="EMBL/GenBank/DDBJ databases">
        <title>Is there a link between lipid content and antibiotic production in Streptomyces?</title>
        <authorList>
            <person name="David M."/>
            <person name="Lejeune C."/>
            <person name="Abreu S."/>
            <person name="Thibessard A."/>
            <person name="Leblond P."/>
            <person name="Chaminade P."/>
            <person name="Virolle M.-J."/>
        </authorList>
    </citation>
    <scope>NUCLEOTIDE SEQUENCE [LARGE SCALE GENOMIC DNA]</scope>
    <source>
        <strain evidence="2 4">DSM 41481</strain>
    </source>
</reference>
<dbReference type="RefSeq" id="WP_078635971.1">
    <property type="nucleotide sequence ID" value="NZ_CM007717.1"/>
</dbReference>
<evidence type="ECO:0000313" key="4">
    <source>
        <dbReference type="Proteomes" id="UP000502504"/>
    </source>
</evidence>
<evidence type="ECO:0000313" key="2">
    <source>
        <dbReference type="EMBL" id="QIT47615.1"/>
    </source>
</evidence>
<keyword evidence="3" id="KW-1185">Reference proteome</keyword>
<evidence type="ECO:0000313" key="3">
    <source>
        <dbReference type="Proteomes" id="UP000190306"/>
    </source>
</evidence>
<gene>
    <name evidence="1" type="ORF">AFM16_31620</name>
    <name evidence="2" type="ORF">HCX60_32175</name>
</gene>
<dbReference type="Proteomes" id="UP000190306">
    <property type="component" value="Chromosome"/>
</dbReference>
<name>A0AAE7CND4_STRAT</name>
<organism evidence="2 4">
    <name type="scientific">Streptomyces antibioticus</name>
    <dbReference type="NCBI Taxonomy" id="1890"/>
    <lineage>
        <taxon>Bacteria</taxon>
        <taxon>Bacillati</taxon>
        <taxon>Actinomycetota</taxon>
        <taxon>Actinomycetes</taxon>
        <taxon>Kitasatosporales</taxon>
        <taxon>Streptomycetaceae</taxon>
        <taxon>Streptomyces</taxon>
    </lineage>
</organism>
<reference evidence="1 3" key="1">
    <citation type="submission" date="2015-07" db="EMBL/GenBank/DDBJ databases">
        <title>Draft Genome Sequence of Streptomyces antibioticus, IMRU 3720 reveals insights in the evolution of actinomycin biosynthetic gene clusters in Streptomyces.</title>
        <authorList>
            <person name="Crnovcic I."/>
            <person name="Ruckert C."/>
            <person name="Kalinowksi J."/>
            <person name="Keller U."/>
        </authorList>
    </citation>
    <scope>NUCLEOTIDE SEQUENCE [LARGE SCALE GENOMIC DNA]</scope>
    <source>
        <strain evidence="1 3">DSM 41481</strain>
    </source>
</reference>
<dbReference type="Proteomes" id="UP000502504">
    <property type="component" value="Chromosome"/>
</dbReference>
<evidence type="ECO:0000313" key="1">
    <source>
        <dbReference type="EMBL" id="OOQ47291.1"/>
    </source>
</evidence>
<dbReference type="AlphaFoldDB" id="A0AAE7CND4"/>
<accession>A0AAE7CND4</accession>